<evidence type="ECO:0000256" key="5">
    <source>
        <dbReference type="ARBA" id="ARBA00022692"/>
    </source>
</evidence>
<dbReference type="GO" id="GO:0007608">
    <property type="term" value="P:sensory perception of smell"/>
    <property type="evidence" value="ECO:0007669"/>
    <property type="project" value="UniProtKB-KW"/>
</dbReference>
<dbReference type="EMBL" id="OV170231">
    <property type="protein sequence ID" value="CAH0716730.1"/>
    <property type="molecule type" value="Genomic_DNA"/>
</dbReference>
<sequence>MFASKHFLIGIGAYLVLTYPHFLYADFTYRNGVVGVFPVEDDHRIFLDLEPYTGTVIRGMKRAQFNVFLRPVTSIEATQNLRLTLAPILWVEEGMHLPEDYVNLLKDRLLRNLRLVDILIPVLMTVCALVVALGVVILIRLGYLRKKNLSDSTERIHPM</sequence>
<evidence type="ECO:0000256" key="3">
    <source>
        <dbReference type="ARBA" id="ARBA00022475"/>
    </source>
</evidence>
<dbReference type="GO" id="GO:0005886">
    <property type="term" value="C:plasma membrane"/>
    <property type="evidence" value="ECO:0007669"/>
    <property type="project" value="UniProtKB-SubCell"/>
</dbReference>
<reference evidence="14" key="1">
    <citation type="submission" date="2021-12" db="EMBL/GenBank/DDBJ databases">
        <authorList>
            <person name="Martin H S."/>
        </authorList>
    </citation>
    <scope>NUCLEOTIDE SEQUENCE</scope>
</reference>
<organism evidence="14 15">
    <name type="scientific">Brenthis ino</name>
    <name type="common">lesser marbled fritillary</name>
    <dbReference type="NCBI Taxonomy" id="405034"/>
    <lineage>
        <taxon>Eukaryota</taxon>
        <taxon>Metazoa</taxon>
        <taxon>Ecdysozoa</taxon>
        <taxon>Arthropoda</taxon>
        <taxon>Hexapoda</taxon>
        <taxon>Insecta</taxon>
        <taxon>Pterygota</taxon>
        <taxon>Neoptera</taxon>
        <taxon>Endopterygota</taxon>
        <taxon>Lepidoptera</taxon>
        <taxon>Glossata</taxon>
        <taxon>Ditrysia</taxon>
        <taxon>Papilionoidea</taxon>
        <taxon>Nymphalidae</taxon>
        <taxon>Heliconiinae</taxon>
        <taxon>Argynnini</taxon>
        <taxon>Brenthis</taxon>
    </lineage>
</organism>
<dbReference type="OrthoDB" id="195015at2759"/>
<feature type="non-terminal residue" evidence="14">
    <location>
        <position position="159"/>
    </location>
</feature>
<keyword evidence="15" id="KW-1185">Reference proteome</keyword>
<dbReference type="PANTHER" id="PTHR11923">
    <property type="entry name" value="SCAVENGER RECEPTOR CLASS B TYPE-1 SR-B1"/>
    <property type="match status" value="1"/>
</dbReference>
<evidence type="ECO:0000256" key="2">
    <source>
        <dbReference type="ARBA" id="ARBA00010532"/>
    </source>
</evidence>
<comment type="similarity">
    <text evidence="2">Belongs to the CD36 family.</text>
</comment>
<dbReference type="Pfam" id="PF01130">
    <property type="entry name" value="CD36"/>
    <property type="match status" value="1"/>
</dbReference>
<evidence type="ECO:0000313" key="15">
    <source>
        <dbReference type="Proteomes" id="UP000838878"/>
    </source>
</evidence>
<name>A0A8J9Y815_9NEOP</name>
<dbReference type="Proteomes" id="UP000838878">
    <property type="component" value="Chromosome 11"/>
</dbReference>
<dbReference type="GO" id="GO:0005044">
    <property type="term" value="F:scavenger receptor activity"/>
    <property type="evidence" value="ECO:0007669"/>
    <property type="project" value="TreeGrafter"/>
</dbReference>
<evidence type="ECO:0000256" key="6">
    <source>
        <dbReference type="ARBA" id="ARBA00022725"/>
    </source>
</evidence>
<evidence type="ECO:0000256" key="13">
    <source>
        <dbReference type="SAM" id="Phobius"/>
    </source>
</evidence>
<dbReference type="PANTHER" id="PTHR11923:SF109">
    <property type="entry name" value="SENSORY NEURON MEMBRANE PROTEIN 2"/>
    <property type="match status" value="1"/>
</dbReference>
<comment type="subcellular location">
    <subcellularLocation>
        <location evidence="1">Cell membrane</location>
    </subcellularLocation>
</comment>
<evidence type="ECO:0000256" key="11">
    <source>
        <dbReference type="ARBA" id="ARBA00023180"/>
    </source>
</evidence>
<keyword evidence="10" id="KW-0675">Receptor</keyword>
<keyword evidence="4" id="KW-0716">Sensory transduction</keyword>
<evidence type="ECO:0000256" key="1">
    <source>
        <dbReference type="ARBA" id="ARBA00004236"/>
    </source>
</evidence>
<keyword evidence="6" id="KW-0552">Olfaction</keyword>
<evidence type="ECO:0000256" key="10">
    <source>
        <dbReference type="ARBA" id="ARBA00023170"/>
    </source>
</evidence>
<accession>A0A8J9Y815</accession>
<keyword evidence="5 13" id="KW-0812">Transmembrane</keyword>
<keyword evidence="11" id="KW-0325">Glycoprotein</keyword>
<keyword evidence="3" id="KW-1003">Cell membrane</keyword>
<proteinExistence type="inferred from homology"/>
<dbReference type="InterPro" id="IPR002159">
    <property type="entry name" value="CD36_fam"/>
</dbReference>
<evidence type="ECO:0000256" key="4">
    <source>
        <dbReference type="ARBA" id="ARBA00022606"/>
    </source>
</evidence>
<keyword evidence="9" id="KW-1015">Disulfide bond</keyword>
<gene>
    <name evidence="14" type="ORF">BINO364_LOCUS3431</name>
</gene>
<protein>
    <recommendedName>
        <fullName evidence="12">Sensory neuron membrane protein 2</fullName>
    </recommendedName>
</protein>
<keyword evidence="7 13" id="KW-1133">Transmembrane helix</keyword>
<evidence type="ECO:0000256" key="7">
    <source>
        <dbReference type="ARBA" id="ARBA00022989"/>
    </source>
</evidence>
<evidence type="ECO:0000256" key="8">
    <source>
        <dbReference type="ARBA" id="ARBA00023136"/>
    </source>
</evidence>
<evidence type="ECO:0000256" key="12">
    <source>
        <dbReference type="ARBA" id="ARBA00040645"/>
    </source>
</evidence>
<feature type="transmembrane region" description="Helical" evidence="13">
    <location>
        <begin position="118"/>
        <end position="139"/>
    </location>
</feature>
<dbReference type="AlphaFoldDB" id="A0A8J9Y815"/>
<keyword evidence="8 13" id="KW-0472">Membrane</keyword>
<dbReference type="GO" id="GO:0005737">
    <property type="term" value="C:cytoplasm"/>
    <property type="evidence" value="ECO:0007669"/>
    <property type="project" value="TreeGrafter"/>
</dbReference>
<evidence type="ECO:0000256" key="9">
    <source>
        <dbReference type="ARBA" id="ARBA00023157"/>
    </source>
</evidence>
<evidence type="ECO:0000313" key="14">
    <source>
        <dbReference type="EMBL" id="CAH0716730.1"/>
    </source>
</evidence>